<dbReference type="InterPro" id="IPR011009">
    <property type="entry name" value="Kinase-like_dom_sf"/>
</dbReference>
<evidence type="ECO:0000313" key="3">
    <source>
        <dbReference type="Proteomes" id="UP000284706"/>
    </source>
</evidence>
<dbReference type="EMBL" id="NHYE01000742">
    <property type="protein sequence ID" value="PPR03357.1"/>
    <property type="molecule type" value="Genomic_DNA"/>
</dbReference>
<dbReference type="Proteomes" id="UP000284706">
    <property type="component" value="Unassembled WGS sequence"/>
</dbReference>
<dbReference type="Pfam" id="PF17667">
    <property type="entry name" value="Pkinase_fungal"/>
    <property type="match status" value="3"/>
</dbReference>
<gene>
    <name evidence="2" type="ORF">CVT26_007790</name>
</gene>
<organism evidence="2 3">
    <name type="scientific">Gymnopilus dilepis</name>
    <dbReference type="NCBI Taxonomy" id="231916"/>
    <lineage>
        <taxon>Eukaryota</taxon>
        <taxon>Fungi</taxon>
        <taxon>Dikarya</taxon>
        <taxon>Basidiomycota</taxon>
        <taxon>Agaricomycotina</taxon>
        <taxon>Agaricomycetes</taxon>
        <taxon>Agaricomycetidae</taxon>
        <taxon>Agaricales</taxon>
        <taxon>Agaricineae</taxon>
        <taxon>Hymenogastraceae</taxon>
        <taxon>Gymnopilus</taxon>
    </lineage>
</organism>
<evidence type="ECO:0000259" key="1">
    <source>
        <dbReference type="PROSITE" id="PS50011"/>
    </source>
</evidence>
<name>A0A409YJZ3_9AGAR</name>
<dbReference type="InterPro" id="IPR008266">
    <property type="entry name" value="Tyr_kinase_AS"/>
</dbReference>
<dbReference type="PROSITE" id="PS50011">
    <property type="entry name" value="PROTEIN_KINASE_DOM"/>
    <property type="match status" value="2"/>
</dbReference>
<keyword evidence="3" id="KW-1185">Reference proteome</keyword>
<reference evidence="2 3" key="1">
    <citation type="journal article" date="2018" name="Evol. Lett.">
        <title>Horizontal gene cluster transfer increased hallucinogenic mushroom diversity.</title>
        <authorList>
            <person name="Reynolds H.T."/>
            <person name="Vijayakumar V."/>
            <person name="Gluck-Thaler E."/>
            <person name="Korotkin H.B."/>
            <person name="Matheny P.B."/>
            <person name="Slot J.C."/>
        </authorList>
    </citation>
    <scope>NUCLEOTIDE SEQUENCE [LARGE SCALE GENOMIC DNA]</scope>
    <source>
        <strain evidence="2 3">SRW20</strain>
    </source>
</reference>
<protein>
    <recommendedName>
        <fullName evidence="1">Protein kinase domain-containing protein</fullName>
    </recommendedName>
</protein>
<dbReference type="PROSITE" id="PS00109">
    <property type="entry name" value="PROTEIN_KINASE_TYR"/>
    <property type="match status" value="1"/>
</dbReference>
<feature type="domain" description="Protein kinase" evidence="1">
    <location>
        <begin position="327"/>
        <end position="681"/>
    </location>
</feature>
<dbReference type="GO" id="GO:0005524">
    <property type="term" value="F:ATP binding"/>
    <property type="evidence" value="ECO:0007669"/>
    <property type="project" value="InterPro"/>
</dbReference>
<dbReference type="STRING" id="231916.A0A409YJZ3"/>
<dbReference type="InterPro" id="IPR040976">
    <property type="entry name" value="Pkinase_fungal"/>
</dbReference>
<dbReference type="InParanoid" id="A0A409YJZ3"/>
<dbReference type="GO" id="GO:0004672">
    <property type="term" value="F:protein kinase activity"/>
    <property type="evidence" value="ECO:0007669"/>
    <property type="project" value="InterPro"/>
</dbReference>
<proteinExistence type="predicted"/>
<evidence type="ECO:0000313" key="2">
    <source>
        <dbReference type="EMBL" id="PPR03357.1"/>
    </source>
</evidence>
<dbReference type="OrthoDB" id="3271139at2759"/>
<dbReference type="Gene3D" id="1.10.510.10">
    <property type="entry name" value="Transferase(Phosphotransferase) domain 1"/>
    <property type="match status" value="2"/>
</dbReference>
<dbReference type="PANTHER" id="PTHR38248:SF2">
    <property type="entry name" value="FUNK1 11"/>
    <property type="match status" value="1"/>
</dbReference>
<sequence length="1365" mass="154263">MQMFSMSIQNAREATEHELSSRLHFDDRRVFDRLHLARVPGDFVEECLAGLLEEDWTVAAKGRLEYIAFASRDKPEYEPLGEGEIVGGRGTAEWEMYDALMTVFQYIEHFSTRDQHAESEAPRRCTHSFRVTERLDMQSDGTIYGLPEVTPDFLLLDLSGSAPGDPSDSHPVTWHNQSAFCTIKTSDRQGPIYLNPPEDGDDAVKQIVSQAAEYARLHLSARPFQLFSVALLIFGTHFCVAMFDREGVVFSPIHHMWRDTALFIRVVRALTHHLSAEDLGRDPTVSLLSLDEQASQLEALGAVLGSLIQRPAEYPTYRLRCASSCDGRILYTIGKPLWMSVSSFGRGTSVWLVADILTYEVFVFKNSWRKNKRISESDIYAKVTGRHDALANFESGGDVFFPGSEERHVTVRNLRQSPLGRIQDMLVPEDTVLHRLLLRSYGRSIIEWTTIKELLTAIRDAISAHQFLVNQGILHRDISPGNVMLSSTLPGQPSPMTAGFLMDVELAHVKDVDLNIETRRAVPSDEPSVIPPAKFGQTVLRGGIMTGTANFMSTEAVTTIEHWIVDKVDFVHEPHHDLESFIYVMAYGLFGGLYLAGPKAELLEIPEENVRRAKRYFYQAFFRMAMIDIHINLKAHLPLEPAYHFEQYLPGALKELLFDLDNRIQLQQNRRDRQVLTYEYLLTSTYTRNLEALGEELLETLFFDDDRVFERLHLSCISDEFVEKCSLGLLTNPTTVAAKQDLEAIVQQARGEKEEEYIEEFDDPEIGKIGSRESEGAVMYESLSALFRYIEDFDPVGPVATRNSKNSFKSSYEFETVSDWGAQGYPIFSPDFTLIDETVPVTCYDSGKCSVMWHGQSAFCQVKPAEIQGPKYKNPPPYGGVKRIVSEAAGYACLHLSSRPFQLFSVALLIFGAQFCIAIFDREGVVFSPIHDMWSDLSVFIRVVRTLTCHASPQDLGQDPTVSMLPFKEHVSWVERVQEDLHVPRGPSEYYPTFCLNGVSNFADRTFLTIGKPIWMSFSLLGRGTFVWLVADKETGEVFIVKTSWRRPDMVAESDVYESIKGHHPALSVFECGGDVLFPQSSNCYISVQQLRQPGLKNSCSQVTDGDIVLHRLFMKSYGRPITEWTSYKELLEAVRAAISAHAFLCEQGILHRDIHPGNVLLSASLPGQELPHAAGLLLDLEFAHVEGLFEGHLNKKLKPSTDAPTAERRQSILRGGIMTGSAHFMALEVLEAILLRRDVVVDYKPHHDLESFIYVLAYALFGGLLMAESHPELQQIPERRVSQARESFCDSFGLMRIMKIYTDRRGILPLEPARFLRDYVPEPVAILLKDLEERHLRSQHSWGPQIFMTHKTLLASLDKAIDML</sequence>
<comment type="caution">
    <text evidence="2">The sequence shown here is derived from an EMBL/GenBank/DDBJ whole genome shotgun (WGS) entry which is preliminary data.</text>
</comment>
<accession>A0A409YJZ3</accession>
<dbReference type="SMART" id="SM00220">
    <property type="entry name" value="S_TKc"/>
    <property type="match status" value="1"/>
</dbReference>
<dbReference type="PANTHER" id="PTHR38248">
    <property type="entry name" value="FUNK1 6"/>
    <property type="match status" value="1"/>
</dbReference>
<dbReference type="SUPFAM" id="SSF56112">
    <property type="entry name" value="Protein kinase-like (PK-like)"/>
    <property type="match status" value="2"/>
</dbReference>
<feature type="domain" description="Protein kinase" evidence="1">
    <location>
        <begin position="1015"/>
        <end position="1354"/>
    </location>
</feature>
<dbReference type="InterPro" id="IPR000719">
    <property type="entry name" value="Prot_kinase_dom"/>
</dbReference>